<comment type="function">
    <text evidence="2 13">Accessory subunit of the mitochondrial membrane respiratory chain NADH dehydrogenase (Complex I), that is believed not to be involved in catalysis. Complex I functions in the transfer of electrons from NADH to the respiratory chain. The immediate electron acceptor for the enzyme is believed to be ubiquinone.</text>
</comment>
<dbReference type="PIRSF" id="PIRSF000543">
    <property type="entry name" value="NADH_UQ_42KD"/>
    <property type="match status" value="1"/>
</dbReference>
<keyword evidence="8 13" id="KW-0679">Respiratory chain</keyword>
<dbReference type="InterPro" id="IPR050566">
    <property type="entry name" value="Deoxyribonucleoside_kinase"/>
</dbReference>
<dbReference type="InterPro" id="IPR027417">
    <property type="entry name" value="P-loop_NTPase"/>
</dbReference>
<dbReference type="InterPro" id="IPR031314">
    <property type="entry name" value="DNK_dom"/>
</dbReference>
<keyword evidence="16" id="KW-1185">Reference proteome</keyword>
<comment type="cofactor">
    <cofactor evidence="1 13">
        <name>FAD</name>
        <dbReference type="ChEBI" id="CHEBI:57692"/>
    </cofactor>
</comment>
<keyword evidence="11 13" id="KW-0249">Electron transport</keyword>
<evidence type="ECO:0000256" key="12">
    <source>
        <dbReference type="ARBA" id="ARBA00023128"/>
    </source>
</evidence>
<evidence type="ECO:0000256" key="1">
    <source>
        <dbReference type="ARBA" id="ARBA00001974"/>
    </source>
</evidence>
<evidence type="ECO:0000256" key="8">
    <source>
        <dbReference type="ARBA" id="ARBA00022660"/>
    </source>
</evidence>
<proteinExistence type="inferred from homology"/>
<name>A0ABD1ZSX4_VESSQ</name>
<organism evidence="15 16">
    <name type="scientific">Vespula squamosa</name>
    <name type="common">Southern yellow jacket</name>
    <name type="synonym">Wasp</name>
    <dbReference type="NCBI Taxonomy" id="30214"/>
    <lineage>
        <taxon>Eukaryota</taxon>
        <taxon>Metazoa</taxon>
        <taxon>Ecdysozoa</taxon>
        <taxon>Arthropoda</taxon>
        <taxon>Hexapoda</taxon>
        <taxon>Insecta</taxon>
        <taxon>Pterygota</taxon>
        <taxon>Neoptera</taxon>
        <taxon>Endopterygota</taxon>
        <taxon>Hymenoptera</taxon>
        <taxon>Apocrita</taxon>
        <taxon>Aculeata</taxon>
        <taxon>Vespoidea</taxon>
        <taxon>Vespidae</taxon>
        <taxon>Vespinae</taxon>
        <taxon>Vespula</taxon>
    </lineage>
</organism>
<evidence type="ECO:0000256" key="7">
    <source>
        <dbReference type="ARBA" id="ARBA00022630"/>
    </source>
</evidence>
<dbReference type="Gene3D" id="3.40.50.300">
    <property type="entry name" value="P-loop containing nucleotide triphosphate hydrolases"/>
    <property type="match status" value="1"/>
</dbReference>
<dbReference type="PANTHER" id="PTHR10513:SF15">
    <property type="entry name" value="NADH DEHYDROGENASE [UBIQUINONE] 1 ALPHA SUBCOMPLEX SUBUNIT 10, MITOCHONDRIAL"/>
    <property type="match status" value="1"/>
</dbReference>
<dbReference type="Pfam" id="PF01712">
    <property type="entry name" value="dNK"/>
    <property type="match status" value="1"/>
</dbReference>
<dbReference type="EMBL" id="JAUDFV010000174">
    <property type="protein sequence ID" value="KAL2711483.1"/>
    <property type="molecule type" value="Genomic_DNA"/>
</dbReference>
<feature type="domain" description="Deoxynucleoside kinase" evidence="14">
    <location>
        <begin position="78"/>
        <end position="271"/>
    </location>
</feature>
<keyword evidence="9 13" id="KW-0274">FAD</keyword>
<evidence type="ECO:0000256" key="3">
    <source>
        <dbReference type="ARBA" id="ARBA00004305"/>
    </source>
</evidence>
<reference evidence="15 16" key="1">
    <citation type="journal article" date="2024" name="Ann. Entomol. Soc. Am.">
        <title>Genomic analyses of the southern and eastern yellowjacket wasps (Hymenoptera: Vespidae) reveal evolutionary signatures of social life.</title>
        <authorList>
            <person name="Catto M.A."/>
            <person name="Caine P.B."/>
            <person name="Orr S.E."/>
            <person name="Hunt B.G."/>
            <person name="Goodisman M.A.D."/>
        </authorList>
    </citation>
    <scope>NUCLEOTIDE SEQUENCE [LARGE SCALE GENOMIC DNA]</scope>
    <source>
        <strain evidence="15">233</strain>
        <tissue evidence="15">Head and thorax</tissue>
    </source>
</reference>
<dbReference type="PANTHER" id="PTHR10513">
    <property type="entry name" value="DEOXYNUCLEOSIDE KINASE"/>
    <property type="match status" value="1"/>
</dbReference>
<evidence type="ECO:0000256" key="13">
    <source>
        <dbReference type="PIRNR" id="PIRNR000543"/>
    </source>
</evidence>
<evidence type="ECO:0000256" key="11">
    <source>
        <dbReference type="ARBA" id="ARBA00022982"/>
    </source>
</evidence>
<evidence type="ECO:0000256" key="4">
    <source>
        <dbReference type="ARBA" id="ARBA00008606"/>
    </source>
</evidence>
<dbReference type="InterPro" id="IPR015828">
    <property type="entry name" value="NDUFA10"/>
</dbReference>
<gene>
    <name evidence="15" type="ORF">V1478_018984</name>
</gene>
<sequence>MALIFRACIDKHSLSGLFNRLCKVSKTTNVLQIAHISGKVNRVQRPRPPPFPYQEKEYTALNFFDYTIERYDENSKIIVVEGPIAAGKDKFARELAKELEMGYMPSPSFDLLYKNAYGFDIRSLNSKLPERLQAYDIETFLTNPKHNCVPAFQVTYYLLKLNAYLESLLHVLSTGEGVVLNRSLYSDFVFMNAMYQAGYINRRCRRFYNAVLESTMGYCRKPHLVIYLDVPVNVVKERIQKRCIPYEVNSKVLTTKYLTDIETAYKKDYLPQISDHAYLLMYDWANGGNMEDVVDDIERIDMEYNERNPNKLRDWVFLNLAELEETRQMYSHRNRSLIIAESQIPLFEVSEMYHFGDDVKKIDELKESIPGGEFSEGYNPDMGDKVFWKVKHERSPTIPYVIPYKELVAAE</sequence>
<evidence type="ECO:0000256" key="10">
    <source>
        <dbReference type="ARBA" id="ARBA00022946"/>
    </source>
</evidence>
<dbReference type="SUPFAM" id="SSF52540">
    <property type="entry name" value="P-loop containing nucleoside triphosphate hydrolases"/>
    <property type="match status" value="1"/>
</dbReference>
<evidence type="ECO:0000256" key="6">
    <source>
        <dbReference type="ARBA" id="ARBA00022448"/>
    </source>
</evidence>
<accession>A0ABD1ZSX4</accession>
<comment type="similarity">
    <text evidence="4 13">Belongs to the complex I NDUFA10 subunit family.</text>
</comment>
<keyword evidence="10" id="KW-0809">Transit peptide</keyword>
<evidence type="ECO:0000259" key="14">
    <source>
        <dbReference type="Pfam" id="PF01712"/>
    </source>
</evidence>
<comment type="subcellular location">
    <subcellularLocation>
        <location evidence="3 13">Mitochondrion matrix</location>
    </subcellularLocation>
</comment>
<comment type="caution">
    <text evidence="15">The sequence shown here is derived from an EMBL/GenBank/DDBJ whole genome shotgun (WGS) entry which is preliminary data.</text>
</comment>
<evidence type="ECO:0000313" key="16">
    <source>
        <dbReference type="Proteomes" id="UP001607302"/>
    </source>
</evidence>
<evidence type="ECO:0000256" key="5">
    <source>
        <dbReference type="ARBA" id="ARBA00017279"/>
    </source>
</evidence>
<keyword evidence="7 13" id="KW-0285">Flavoprotein</keyword>
<keyword evidence="6 13" id="KW-0813">Transport</keyword>
<evidence type="ECO:0000256" key="2">
    <source>
        <dbReference type="ARBA" id="ARBA00003195"/>
    </source>
</evidence>
<evidence type="ECO:0000256" key="9">
    <source>
        <dbReference type="ARBA" id="ARBA00022827"/>
    </source>
</evidence>
<dbReference type="Proteomes" id="UP001607302">
    <property type="component" value="Unassembled WGS sequence"/>
</dbReference>
<keyword evidence="12 13" id="KW-0496">Mitochondrion</keyword>
<dbReference type="AlphaFoldDB" id="A0ABD1ZSX4"/>
<dbReference type="GO" id="GO:0005759">
    <property type="term" value="C:mitochondrial matrix"/>
    <property type="evidence" value="ECO:0007669"/>
    <property type="project" value="UniProtKB-SubCell"/>
</dbReference>
<evidence type="ECO:0000313" key="15">
    <source>
        <dbReference type="EMBL" id="KAL2711483.1"/>
    </source>
</evidence>
<protein>
    <recommendedName>
        <fullName evidence="5 13">NADH dehydrogenase [ubiquinone] 1 alpha subcomplex subunit 10, mitochondrial</fullName>
    </recommendedName>
</protein>